<protein>
    <submittedName>
        <fullName evidence="2">Uncharacterized membrane protein (DUF485 family)</fullName>
    </submittedName>
</protein>
<evidence type="ECO:0000313" key="3">
    <source>
        <dbReference type="Proteomes" id="UP000570514"/>
    </source>
</evidence>
<organism evidence="2 3">
    <name type="scientific">Rhizomicrobium palustre</name>
    <dbReference type="NCBI Taxonomy" id="189966"/>
    <lineage>
        <taxon>Bacteria</taxon>
        <taxon>Pseudomonadati</taxon>
        <taxon>Pseudomonadota</taxon>
        <taxon>Alphaproteobacteria</taxon>
        <taxon>Micropepsales</taxon>
        <taxon>Micropepsaceae</taxon>
        <taxon>Rhizomicrobium</taxon>
    </lineage>
</organism>
<proteinExistence type="predicted"/>
<name>A0A846N1V9_9PROT</name>
<feature type="transmembrane region" description="Helical" evidence="1">
    <location>
        <begin position="196"/>
        <end position="215"/>
    </location>
</feature>
<evidence type="ECO:0000313" key="2">
    <source>
        <dbReference type="EMBL" id="NIK89479.1"/>
    </source>
</evidence>
<keyword evidence="1" id="KW-0812">Transmembrane</keyword>
<dbReference type="AlphaFoldDB" id="A0A846N1V9"/>
<feature type="transmembrane region" description="Helical" evidence="1">
    <location>
        <begin position="54"/>
        <end position="73"/>
    </location>
</feature>
<feature type="transmembrane region" description="Helical" evidence="1">
    <location>
        <begin position="168"/>
        <end position="190"/>
    </location>
</feature>
<sequence>MLDNRSDEEIAAEEMRKLDGHSRTTALGLVFWIGLALLLVLALNFAPAGISGHVAWWLPLGILILVWGAILLYRRRFRAAPEKLSPNVEGRLIEHYARRQRWSVLFVIAMTLTLLAETATTAPWSDRALFASTILIAALSLVLGPGFLDRHYRAANNDELSRALRARAAAIGYLVAAAALVTNYLVQALAPAVLPLAMRLSLAAIVIIPTLYYLIADWRASRDG</sequence>
<reference evidence="2 3" key="1">
    <citation type="submission" date="2020-03" db="EMBL/GenBank/DDBJ databases">
        <title>Genomic Encyclopedia of Type Strains, Phase IV (KMG-IV): sequencing the most valuable type-strain genomes for metagenomic binning, comparative biology and taxonomic classification.</title>
        <authorList>
            <person name="Goeker M."/>
        </authorList>
    </citation>
    <scope>NUCLEOTIDE SEQUENCE [LARGE SCALE GENOMIC DNA]</scope>
    <source>
        <strain evidence="2 3">DSM 19867</strain>
    </source>
</reference>
<accession>A0A846N1V9</accession>
<gene>
    <name evidence="2" type="ORF">FHS83_002797</name>
</gene>
<keyword evidence="1" id="KW-1133">Transmembrane helix</keyword>
<dbReference type="Proteomes" id="UP000570514">
    <property type="component" value="Unassembled WGS sequence"/>
</dbReference>
<keyword evidence="3" id="KW-1185">Reference proteome</keyword>
<feature type="transmembrane region" description="Helical" evidence="1">
    <location>
        <begin position="25"/>
        <end position="48"/>
    </location>
</feature>
<feature type="transmembrane region" description="Helical" evidence="1">
    <location>
        <begin position="102"/>
        <end position="122"/>
    </location>
</feature>
<keyword evidence="1" id="KW-0472">Membrane</keyword>
<comment type="caution">
    <text evidence="2">The sequence shown here is derived from an EMBL/GenBank/DDBJ whole genome shotgun (WGS) entry which is preliminary data.</text>
</comment>
<feature type="transmembrane region" description="Helical" evidence="1">
    <location>
        <begin position="128"/>
        <end position="148"/>
    </location>
</feature>
<dbReference type="EMBL" id="JAASRM010000001">
    <property type="protein sequence ID" value="NIK89479.1"/>
    <property type="molecule type" value="Genomic_DNA"/>
</dbReference>
<evidence type="ECO:0000256" key="1">
    <source>
        <dbReference type="SAM" id="Phobius"/>
    </source>
</evidence>
<dbReference type="RefSeq" id="WP_167083564.1">
    <property type="nucleotide sequence ID" value="NZ_BAAADC010000001.1"/>
</dbReference>